<organism evidence="2 3">
    <name type="scientific">Streptococcus oralis</name>
    <dbReference type="NCBI Taxonomy" id="1303"/>
    <lineage>
        <taxon>Bacteria</taxon>
        <taxon>Bacillati</taxon>
        <taxon>Bacillota</taxon>
        <taxon>Bacilli</taxon>
        <taxon>Lactobacillales</taxon>
        <taxon>Streptococcaceae</taxon>
        <taxon>Streptococcus</taxon>
    </lineage>
</organism>
<keyword evidence="1" id="KW-0472">Membrane</keyword>
<comment type="caution">
    <text evidence="2">The sequence shown here is derived from an EMBL/GenBank/DDBJ whole genome shotgun (WGS) entry which is preliminary data.</text>
</comment>
<name>A0A139NTW7_STROR</name>
<keyword evidence="1" id="KW-1133">Transmembrane helix</keyword>
<dbReference type="EMBL" id="LQRI01000219">
    <property type="protein sequence ID" value="KXT79486.1"/>
    <property type="molecule type" value="Genomic_DNA"/>
</dbReference>
<evidence type="ECO:0000313" key="2">
    <source>
        <dbReference type="EMBL" id="KXT79486.1"/>
    </source>
</evidence>
<protein>
    <submittedName>
        <fullName evidence="2">Two-peptide bacteriocin peptide CibA</fullName>
    </submittedName>
</protein>
<dbReference type="RefSeq" id="WP_061420152.1">
    <property type="nucleotide sequence ID" value="NZ_KQ969340.1"/>
</dbReference>
<dbReference type="AlphaFoldDB" id="A0A139NTW7"/>
<evidence type="ECO:0000313" key="3">
    <source>
        <dbReference type="Proteomes" id="UP000070497"/>
    </source>
</evidence>
<dbReference type="PATRIC" id="fig|1303.77.peg.1901"/>
<evidence type="ECO:0000256" key="1">
    <source>
        <dbReference type="SAM" id="Phobius"/>
    </source>
</evidence>
<dbReference type="InterPro" id="IPR023991">
    <property type="entry name" value="Bacteriocin_IIb_lactobn/cerein"/>
</dbReference>
<sequence length="65" mass="6569">MTNFDNMEQNFAALTEEELTDVNGGIAPIVIGGVVVSWKLIGGVAALATATAGAGVAAGYYANRP</sequence>
<feature type="transmembrane region" description="Helical" evidence="1">
    <location>
        <begin position="40"/>
        <end position="62"/>
    </location>
</feature>
<accession>A0A139NTW7</accession>
<dbReference type="NCBIfam" id="TIGR03949">
    <property type="entry name" value="bact_IIb_cerein"/>
    <property type="match status" value="1"/>
</dbReference>
<reference evidence="2 3" key="1">
    <citation type="submission" date="2016-01" db="EMBL/GenBank/DDBJ databases">
        <title>Highly variable Streptococcus oralis are common among viridans streptococci isolated from primates.</title>
        <authorList>
            <person name="Denapaite D."/>
            <person name="Rieger M."/>
            <person name="Koendgen S."/>
            <person name="Brueckner R."/>
            <person name="Ochigava I."/>
            <person name="Kappeler P."/>
            <person name="Maetz-Rensing K."/>
            <person name="Leendertz F."/>
            <person name="Hakenbeck R."/>
        </authorList>
    </citation>
    <scope>NUCLEOTIDE SEQUENCE [LARGE SCALE GENOMIC DNA]</scope>
    <source>
        <strain evidence="2 3">DD14</strain>
    </source>
</reference>
<gene>
    <name evidence="2" type="ORF">SORDD14_01712</name>
</gene>
<keyword evidence="1" id="KW-0812">Transmembrane</keyword>
<proteinExistence type="predicted"/>
<dbReference type="Proteomes" id="UP000070497">
    <property type="component" value="Unassembled WGS sequence"/>
</dbReference>